<dbReference type="GO" id="GO:0016787">
    <property type="term" value="F:hydrolase activity"/>
    <property type="evidence" value="ECO:0007669"/>
    <property type="project" value="UniProtKB-KW"/>
</dbReference>
<dbReference type="PIRSF" id="PIRSF034890">
    <property type="entry name" value="Pesteras_lmo2642"/>
    <property type="match status" value="1"/>
</dbReference>
<organism evidence="7 8">
    <name type="scientific">Candidatus Enterococcus avicola</name>
    <dbReference type="NCBI Taxonomy" id="2838561"/>
    <lineage>
        <taxon>Bacteria</taxon>
        <taxon>Bacillati</taxon>
        <taxon>Bacillota</taxon>
        <taxon>Bacilli</taxon>
        <taxon>Lactobacillales</taxon>
        <taxon>Enterococcaceae</taxon>
        <taxon>Enterococcus</taxon>
    </lineage>
</organism>
<evidence type="ECO:0000259" key="6">
    <source>
        <dbReference type="Pfam" id="PF17839"/>
    </source>
</evidence>
<evidence type="ECO:0000259" key="5">
    <source>
        <dbReference type="Pfam" id="PF00149"/>
    </source>
</evidence>
<comment type="similarity">
    <text evidence="4">Belongs to the cyclic nucleotide phosphodiesterase class-III family.</text>
</comment>
<keyword evidence="2" id="KW-0378">Hydrolase</keyword>
<dbReference type="PANTHER" id="PTHR42988">
    <property type="entry name" value="PHOSPHOHYDROLASE"/>
    <property type="match status" value="1"/>
</dbReference>
<evidence type="ECO:0000256" key="2">
    <source>
        <dbReference type="ARBA" id="ARBA00022801"/>
    </source>
</evidence>
<keyword evidence="1" id="KW-0479">Metal-binding</keyword>
<name>A0A9D2JIK1_9ENTE</name>
<feature type="domain" description="Cyclic nucleotide phosphodiesterase C-terminal" evidence="6">
    <location>
        <begin position="299"/>
        <end position="399"/>
    </location>
</feature>
<evidence type="ECO:0000256" key="1">
    <source>
        <dbReference type="ARBA" id="ARBA00022723"/>
    </source>
</evidence>
<evidence type="ECO:0000313" key="8">
    <source>
        <dbReference type="Proteomes" id="UP000824063"/>
    </source>
</evidence>
<dbReference type="InterPro" id="IPR029052">
    <property type="entry name" value="Metallo-depent_PP-like"/>
</dbReference>
<dbReference type="EMBL" id="DXBN01000126">
    <property type="protein sequence ID" value="HIZ53398.1"/>
    <property type="molecule type" value="Genomic_DNA"/>
</dbReference>
<dbReference type="Proteomes" id="UP000824063">
    <property type="component" value="Unassembled WGS sequence"/>
</dbReference>
<dbReference type="InterPro" id="IPR040869">
    <property type="entry name" value="CNP_C"/>
</dbReference>
<dbReference type="AlphaFoldDB" id="A0A9D2JIK1"/>
<dbReference type="InterPro" id="IPR012365">
    <property type="entry name" value="Pesteras_lmo2642"/>
</dbReference>
<reference evidence="7" key="2">
    <citation type="submission" date="2021-04" db="EMBL/GenBank/DDBJ databases">
        <authorList>
            <person name="Gilroy R."/>
        </authorList>
    </citation>
    <scope>NUCLEOTIDE SEQUENCE</scope>
    <source>
        <strain evidence="7">CHK172-16539</strain>
    </source>
</reference>
<dbReference type="InterPro" id="IPR004843">
    <property type="entry name" value="Calcineurin-like_PHP"/>
</dbReference>
<dbReference type="PANTHER" id="PTHR42988:SF2">
    <property type="entry name" value="CYCLIC NUCLEOTIDE PHOSPHODIESTERASE CBUA0032-RELATED"/>
    <property type="match status" value="1"/>
</dbReference>
<dbReference type="GO" id="GO:0046872">
    <property type="term" value="F:metal ion binding"/>
    <property type="evidence" value="ECO:0007669"/>
    <property type="project" value="UniProtKB-KW"/>
</dbReference>
<evidence type="ECO:0000256" key="3">
    <source>
        <dbReference type="ARBA" id="ARBA00023004"/>
    </source>
</evidence>
<dbReference type="Gene3D" id="3.60.21.10">
    <property type="match status" value="1"/>
</dbReference>
<accession>A0A9D2JIK1</accession>
<protein>
    <submittedName>
        <fullName evidence="7">Metallophosphoesterase</fullName>
    </submittedName>
</protein>
<dbReference type="SUPFAM" id="SSF56300">
    <property type="entry name" value="Metallo-dependent phosphatases"/>
    <property type="match status" value="1"/>
</dbReference>
<sequence>MALNHVQEPHFWVISDNHFYSDDLFEDSERFRKFESTTIGTDIRYTTQVLDAFVKKALDEKPTGIIITGDTTLNGEQRSLEHMAEIFEPLKKAGIAVLAIPGNHDIYNGWARKFVNGQQITAHQISPADFKEAFADGYQMSSSSDKNSLSYVVDLQGYRLLMLDSNIYSDRFSKTEPITKGQLSEKTLDWLENMLIEAQSMKKVPLIFMHHNLLAHNENVTEGFVLNNAQQVLELVEQYHVPLAMTGHIHLQNIMQDSKNPTFYEISTSSFSTAGSHIGHLKLQDNKISYEVEAFDPRPYFTENQLENSDLSQYPEFLANKYRQVGEQMALNFLIQSGMKEDAASLAKMVGEANLRYFTGNNLLSETDKEAIYQDPRYQTLKEFAPRLSSSVEQSVEDQNIPNNHSIVIDLPE</sequence>
<feature type="domain" description="Calcineurin-like phosphoesterase" evidence="5">
    <location>
        <begin position="10"/>
        <end position="250"/>
    </location>
</feature>
<dbReference type="InterPro" id="IPR050884">
    <property type="entry name" value="CNP_phosphodiesterase-III"/>
</dbReference>
<comment type="caution">
    <text evidence="7">The sequence shown here is derived from an EMBL/GenBank/DDBJ whole genome shotgun (WGS) entry which is preliminary data.</text>
</comment>
<proteinExistence type="inferred from homology"/>
<reference evidence="7" key="1">
    <citation type="journal article" date="2021" name="PeerJ">
        <title>Extensive microbial diversity within the chicken gut microbiome revealed by metagenomics and culture.</title>
        <authorList>
            <person name="Gilroy R."/>
            <person name="Ravi A."/>
            <person name="Getino M."/>
            <person name="Pursley I."/>
            <person name="Horton D.L."/>
            <person name="Alikhan N.F."/>
            <person name="Baker D."/>
            <person name="Gharbi K."/>
            <person name="Hall N."/>
            <person name="Watson M."/>
            <person name="Adriaenssens E.M."/>
            <person name="Foster-Nyarko E."/>
            <person name="Jarju S."/>
            <person name="Secka A."/>
            <person name="Antonio M."/>
            <person name="Oren A."/>
            <person name="Chaudhuri R.R."/>
            <person name="La Ragione R."/>
            <person name="Hildebrand F."/>
            <person name="Pallen M.J."/>
        </authorList>
    </citation>
    <scope>NUCLEOTIDE SEQUENCE</scope>
    <source>
        <strain evidence="7">CHK172-16539</strain>
    </source>
</reference>
<dbReference type="Pfam" id="PF17839">
    <property type="entry name" value="CNP_C_terminal"/>
    <property type="match status" value="1"/>
</dbReference>
<gene>
    <name evidence="7" type="ORF">IAA20_05610</name>
</gene>
<dbReference type="Pfam" id="PF00149">
    <property type="entry name" value="Metallophos"/>
    <property type="match status" value="1"/>
</dbReference>
<evidence type="ECO:0000256" key="4">
    <source>
        <dbReference type="ARBA" id="ARBA00025742"/>
    </source>
</evidence>
<evidence type="ECO:0000313" key="7">
    <source>
        <dbReference type="EMBL" id="HIZ53398.1"/>
    </source>
</evidence>
<keyword evidence="3" id="KW-0408">Iron</keyword>